<dbReference type="PROSITE" id="PS51257">
    <property type="entry name" value="PROKAR_LIPOPROTEIN"/>
    <property type="match status" value="1"/>
</dbReference>
<accession>A0A1H7Q2V5</accession>
<dbReference type="OrthoDB" id="597632at2"/>
<evidence type="ECO:0000313" key="3">
    <source>
        <dbReference type="Proteomes" id="UP000183015"/>
    </source>
</evidence>
<proteinExistence type="predicted"/>
<keyword evidence="1" id="KW-0732">Signal</keyword>
<gene>
    <name evidence="2" type="ORF">SAMN05414137_108247</name>
</gene>
<reference evidence="3" key="1">
    <citation type="submission" date="2016-10" db="EMBL/GenBank/DDBJ databases">
        <authorList>
            <person name="Varghese N."/>
        </authorList>
    </citation>
    <scope>NUCLEOTIDE SEQUENCE [LARGE SCALE GENOMIC DNA]</scope>
    <source>
        <strain evidence="3">DSM 45096 / BCRC 16803 / CGMCC 4.1857 / CIP 109030 / JCM 12277 / KCTC 19219 / NBRC 100920 / 33214</strain>
    </source>
</reference>
<feature type="signal peptide" evidence="1">
    <location>
        <begin position="1"/>
        <end position="22"/>
    </location>
</feature>
<dbReference type="AlphaFoldDB" id="A0A1H7Q2V5"/>
<keyword evidence="3" id="KW-1185">Reference proteome</keyword>
<dbReference type="eggNOG" id="COG4315">
    <property type="taxonomic scope" value="Bacteria"/>
</dbReference>
<organism evidence="2 3">
    <name type="scientific">Streptacidiphilus jiangxiensis</name>
    <dbReference type="NCBI Taxonomy" id="235985"/>
    <lineage>
        <taxon>Bacteria</taxon>
        <taxon>Bacillati</taxon>
        <taxon>Actinomycetota</taxon>
        <taxon>Actinomycetes</taxon>
        <taxon>Kitasatosporales</taxon>
        <taxon>Streptomycetaceae</taxon>
        <taxon>Streptacidiphilus</taxon>
    </lineage>
</organism>
<dbReference type="STRING" id="235985.SAMN05414137_108247"/>
<evidence type="ECO:0000313" key="2">
    <source>
        <dbReference type="EMBL" id="SEL42058.1"/>
    </source>
</evidence>
<protein>
    <recommendedName>
        <fullName evidence="4">Lipoprotein</fullName>
    </recommendedName>
</protein>
<evidence type="ECO:0000256" key="1">
    <source>
        <dbReference type="SAM" id="SignalP"/>
    </source>
</evidence>
<sequence>MRRTTAAAPLVAAAIVPLLVGAAACDTPDAPRAAAPAAAPSGPYTVGVIDTDNQGRVFTDPNFLVLYHDDGDNPAAGRFACTVACLKLYHPLLVQPGATLRMPPGVLGTLGSVVRPDGFGDQVTVDGVAVYTFSGDQPGLTGGLTASWHAVPAPVRLPGPSGSG</sequence>
<dbReference type="Proteomes" id="UP000183015">
    <property type="component" value="Unassembled WGS sequence"/>
</dbReference>
<feature type="chain" id="PRO_5038770289" description="Lipoprotein" evidence="1">
    <location>
        <begin position="23"/>
        <end position="164"/>
    </location>
</feature>
<dbReference type="RefSeq" id="WP_042452091.1">
    <property type="nucleotide sequence ID" value="NZ_BBPN01000024.1"/>
</dbReference>
<dbReference type="EMBL" id="FOAZ01000008">
    <property type="protein sequence ID" value="SEL42058.1"/>
    <property type="molecule type" value="Genomic_DNA"/>
</dbReference>
<evidence type="ECO:0008006" key="4">
    <source>
        <dbReference type="Google" id="ProtNLM"/>
    </source>
</evidence>
<name>A0A1H7Q2V5_STRJI</name>